<dbReference type="Gramene" id="KQK85742">
    <property type="protein sequence ID" value="KQK85742"/>
    <property type="gene ID" value="SETIT_020893mg"/>
</dbReference>
<proteinExistence type="predicted"/>
<protein>
    <submittedName>
        <fullName evidence="1">Uncharacterized protein</fullName>
    </submittedName>
</protein>
<reference evidence="2" key="1">
    <citation type="journal article" date="2012" name="Nat. Biotechnol.">
        <title>Reference genome sequence of the model plant Setaria.</title>
        <authorList>
            <person name="Bennetzen J.L."/>
            <person name="Schmutz J."/>
            <person name="Wang H."/>
            <person name="Percifield R."/>
            <person name="Hawkins J."/>
            <person name="Pontaroli A.C."/>
            <person name="Estep M."/>
            <person name="Feng L."/>
            <person name="Vaughn J.N."/>
            <person name="Grimwood J."/>
            <person name="Jenkins J."/>
            <person name="Barry K."/>
            <person name="Lindquist E."/>
            <person name="Hellsten U."/>
            <person name="Deshpande S."/>
            <person name="Wang X."/>
            <person name="Wu X."/>
            <person name="Mitros T."/>
            <person name="Triplett J."/>
            <person name="Yang X."/>
            <person name="Ye C.Y."/>
            <person name="Mauro-Herrera M."/>
            <person name="Wang L."/>
            <person name="Li P."/>
            <person name="Sharma M."/>
            <person name="Sharma R."/>
            <person name="Ronald P.C."/>
            <person name="Panaud O."/>
            <person name="Kellogg E.A."/>
            <person name="Brutnell T.P."/>
            <person name="Doust A.N."/>
            <person name="Tuskan G.A."/>
            <person name="Rokhsar D."/>
            <person name="Devos K.M."/>
        </authorList>
    </citation>
    <scope>NUCLEOTIDE SEQUENCE [LARGE SCALE GENOMIC DNA]</scope>
    <source>
        <strain evidence="2">cv. Yugu1</strain>
    </source>
</reference>
<evidence type="ECO:0000313" key="1">
    <source>
        <dbReference type="EnsemblPlants" id="KQK85742"/>
    </source>
</evidence>
<dbReference type="HOGENOM" id="CLU_3400141_0_0_1"/>
<reference evidence="1" key="2">
    <citation type="submission" date="2018-08" db="UniProtKB">
        <authorList>
            <consortium name="EnsemblPlants"/>
        </authorList>
    </citation>
    <scope>IDENTIFICATION</scope>
    <source>
        <strain evidence="1">Yugu1</strain>
    </source>
</reference>
<evidence type="ECO:0000313" key="2">
    <source>
        <dbReference type="Proteomes" id="UP000004995"/>
    </source>
</evidence>
<dbReference type="InParanoid" id="K3Z2X5"/>
<dbReference type="AlphaFoldDB" id="K3Z2X5"/>
<dbReference type="Proteomes" id="UP000004995">
    <property type="component" value="Unassembled WGS sequence"/>
</dbReference>
<dbReference type="EnsemblPlants" id="KQK85742">
    <property type="protein sequence ID" value="KQK85742"/>
    <property type="gene ID" value="SETIT_020893mg"/>
</dbReference>
<sequence>MNVQAKTVKTQKYTYPVKVGYDCIAVSKDAI</sequence>
<keyword evidence="2" id="KW-1185">Reference proteome</keyword>
<organism evidence="1 2">
    <name type="scientific">Setaria italica</name>
    <name type="common">Foxtail millet</name>
    <name type="synonym">Panicum italicum</name>
    <dbReference type="NCBI Taxonomy" id="4555"/>
    <lineage>
        <taxon>Eukaryota</taxon>
        <taxon>Viridiplantae</taxon>
        <taxon>Streptophyta</taxon>
        <taxon>Embryophyta</taxon>
        <taxon>Tracheophyta</taxon>
        <taxon>Spermatophyta</taxon>
        <taxon>Magnoliopsida</taxon>
        <taxon>Liliopsida</taxon>
        <taxon>Poales</taxon>
        <taxon>Poaceae</taxon>
        <taxon>PACMAD clade</taxon>
        <taxon>Panicoideae</taxon>
        <taxon>Panicodae</taxon>
        <taxon>Paniceae</taxon>
        <taxon>Cenchrinae</taxon>
        <taxon>Setaria</taxon>
    </lineage>
</organism>
<name>K3Z2X5_SETIT</name>
<accession>K3Z2X5</accession>